<comment type="similarity">
    <text evidence="1 7">Belongs to the MICOS complex subunit Mic60 family.</text>
</comment>
<evidence type="ECO:0000313" key="9">
    <source>
        <dbReference type="EMBL" id="KFD60456.1"/>
    </source>
</evidence>
<organism evidence="9">
    <name type="scientific">Trichuris suis</name>
    <name type="common">pig whipworm</name>
    <dbReference type="NCBI Taxonomy" id="68888"/>
    <lineage>
        <taxon>Eukaryota</taxon>
        <taxon>Metazoa</taxon>
        <taxon>Ecdysozoa</taxon>
        <taxon>Nematoda</taxon>
        <taxon>Enoplea</taxon>
        <taxon>Dorylaimia</taxon>
        <taxon>Trichinellida</taxon>
        <taxon>Trichuridae</taxon>
        <taxon>Trichuris</taxon>
    </lineage>
</organism>
<evidence type="ECO:0000256" key="4">
    <source>
        <dbReference type="ARBA" id="ARBA00022989"/>
    </source>
</evidence>
<dbReference type="Proteomes" id="UP000030758">
    <property type="component" value="Unassembled WGS sequence"/>
</dbReference>
<keyword evidence="5 7" id="KW-0496">Mitochondrion</keyword>
<feature type="coiled-coil region" evidence="8">
    <location>
        <begin position="183"/>
        <end position="217"/>
    </location>
</feature>
<evidence type="ECO:0000256" key="7">
    <source>
        <dbReference type="RuleBase" id="RU363000"/>
    </source>
</evidence>
<dbReference type="GO" id="GO:0042407">
    <property type="term" value="P:cristae formation"/>
    <property type="evidence" value="ECO:0007669"/>
    <property type="project" value="TreeGrafter"/>
</dbReference>
<reference evidence="9" key="1">
    <citation type="journal article" date="2014" name="Nat. Genet.">
        <title>Genome and transcriptome of the porcine whipworm Trichuris suis.</title>
        <authorList>
            <person name="Jex A.R."/>
            <person name="Nejsum P."/>
            <person name="Schwarz E.M."/>
            <person name="Hu L."/>
            <person name="Young N.D."/>
            <person name="Hall R.S."/>
            <person name="Korhonen P.K."/>
            <person name="Liao S."/>
            <person name="Thamsborg S."/>
            <person name="Xia J."/>
            <person name="Xu P."/>
            <person name="Wang S."/>
            <person name="Scheerlinck J.P."/>
            <person name="Hofmann A."/>
            <person name="Sternberg P.W."/>
            <person name="Wang J."/>
            <person name="Gasser R.B."/>
        </authorList>
    </citation>
    <scope>NUCLEOTIDE SEQUENCE [LARGE SCALE GENOMIC DNA]</scope>
    <source>
        <strain evidence="9">DCEP-RM93F</strain>
    </source>
</reference>
<evidence type="ECO:0000256" key="2">
    <source>
        <dbReference type="ARBA" id="ARBA00022692"/>
    </source>
</evidence>
<evidence type="ECO:0000256" key="5">
    <source>
        <dbReference type="ARBA" id="ARBA00023128"/>
    </source>
</evidence>
<keyword evidence="2 7" id="KW-0812">Transmembrane</keyword>
<evidence type="ECO:0000256" key="1">
    <source>
        <dbReference type="ARBA" id="ARBA00010877"/>
    </source>
</evidence>
<evidence type="ECO:0000256" key="3">
    <source>
        <dbReference type="ARBA" id="ARBA00022792"/>
    </source>
</evidence>
<protein>
    <recommendedName>
        <fullName evidence="7">MICOS complex subunit MIC60</fullName>
    </recommendedName>
    <alternativeName>
        <fullName evidence="7">Mitofilin</fullName>
    </alternativeName>
</protein>
<evidence type="ECO:0000256" key="8">
    <source>
        <dbReference type="SAM" id="Coils"/>
    </source>
</evidence>
<dbReference type="EMBL" id="KL367666">
    <property type="protein sequence ID" value="KFD60456.1"/>
    <property type="molecule type" value="Genomic_DNA"/>
</dbReference>
<dbReference type="PANTHER" id="PTHR15415:SF7">
    <property type="entry name" value="MICOS COMPLEX SUBUNIT MIC60"/>
    <property type="match status" value="1"/>
</dbReference>
<dbReference type="PANTHER" id="PTHR15415">
    <property type="entry name" value="MITOFILIN"/>
    <property type="match status" value="1"/>
</dbReference>
<feature type="transmembrane region" description="Helical" evidence="7">
    <location>
        <begin position="49"/>
        <end position="69"/>
    </location>
</feature>
<dbReference type="GO" id="GO:0061617">
    <property type="term" value="C:MICOS complex"/>
    <property type="evidence" value="ECO:0007669"/>
    <property type="project" value="TreeGrafter"/>
</dbReference>
<gene>
    <name evidence="9" type="ORF">M514_07023</name>
</gene>
<keyword evidence="8" id="KW-0175">Coiled coil</keyword>
<comment type="function">
    <text evidence="7">Component of the MICOS complex, a large protein complex of the mitochondrial inner membrane that plays crucial roles in the maintenance of crista junctions, inner membrane architecture, and formation of contact sites to the outer membrane.</text>
</comment>
<feature type="coiled-coil region" evidence="8">
    <location>
        <begin position="342"/>
        <end position="384"/>
    </location>
</feature>
<sequence>MFRLVVRCSDFSKSCLLANRVPASGQIAVVGYSGGSVSSPRKRSALRKFVYFIVGTGFVSGSVVGYALYDPSFRHSLENLHPHVPLLFQRIESILPENIDIGKTFEKAKSSEWVHLWPVKDEKSDPSSVPTPKSAPAAKVMEDALKLEYEHLDASVGQSISAKRQVIESCKKATTFLQEAIAANRLTQQNPDLASSLAQLEKDVKAENEKEQLVQEEVKKMRALLQDSLNTGLRSSAESEVRKRFVSLTDELEKTDAEVKLTIAAPFSERSNALQMREAVSNTNVLTEYKEIAQAGVRRFKDELKSFFPHIFSSEGSPRETELIALSALLSTRLDQKEKELNEMANVEMKRAEQIVDKQAAKLLNLSEQRIEKAEEEIKKTYRMEFDNEAGDNVEALLQLNVAKQRFDDDVKRQLKQQAAAHAELLAESLKSQEERLEQLHKTDIETRLYQQKEHLQERFGKMLTEIQEFAAAVANKEERENENRRAKELWFTSREFRCGVQNGRAGKDMESRRKPLAKDIIHLRNKYGDDPFVAALVDSIPEEAVYNGVYAQVDLKSRFKKLDRVCRKTVIMEEAGGGILGYWSSLLWSMFMFDPRERVTPDEEIDLNDSTDKLKILSKAKYCVAHDDLLTAVKLMNLLRGEPARLASSWITDTIYFLETFQAAQLLVAHADATFKRTLY</sequence>
<keyword evidence="4 7" id="KW-1133">Transmembrane helix</keyword>
<keyword evidence="6 7" id="KW-0472">Membrane</keyword>
<dbReference type="Pfam" id="PF09731">
    <property type="entry name" value="Mitofilin"/>
    <property type="match status" value="1"/>
</dbReference>
<proteinExistence type="inferred from homology"/>
<name>A0A085MTB0_9BILA</name>
<dbReference type="AlphaFoldDB" id="A0A085MTB0"/>
<keyword evidence="3 7" id="KW-0999">Mitochondrion inner membrane</keyword>
<accession>A0A085MTB0</accession>
<comment type="subunit">
    <text evidence="7">Component of the mitochondrial contact site and cristae organizing system (MICOS) complex.</text>
</comment>
<comment type="subcellular location">
    <subcellularLocation>
        <location evidence="7">Mitochondrion inner membrane</location>
        <topology evidence="7">Single-pass membrane protein</topology>
    </subcellularLocation>
</comment>
<evidence type="ECO:0000256" key="6">
    <source>
        <dbReference type="ARBA" id="ARBA00023136"/>
    </source>
</evidence>
<dbReference type="InterPro" id="IPR019133">
    <property type="entry name" value="MIC60"/>
</dbReference>